<dbReference type="GO" id="GO:0031992">
    <property type="term" value="F:energy transducer activity"/>
    <property type="evidence" value="ECO:0007669"/>
    <property type="project" value="TreeGrafter"/>
</dbReference>
<dbReference type="EMBL" id="QGGO01000004">
    <property type="protein sequence ID" value="PWK28174.1"/>
    <property type="molecule type" value="Genomic_DNA"/>
</dbReference>
<dbReference type="GO" id="GO:0055085">
    <property type="term" value="P:transmembrane transport"/>
    <property type="evidence" value="ECO:0007669"/>
    <property type="project" value="InterPro"/>
</dbReference>
<keyword evidence="13" id="KW-1185">Reference proteome</keyword>
<keyword evidence="5" id="KW-0997">Cell inner membrane</keyword>
<dbReference type="PROSITE" id="PS52015">
    <property type="entry name" value="TONB_CTD"/>
    <property type="match status" value="1"/>
</dbReference>
<evidence type="ECO:0000256" key="7">
    <source>
        <dbReference type="ARBA" id="ARBA00022927"/>
    </source>
</evidence>
<dbReference type="Pfam" id="PF05569">
    <property type="entry name" value="Peptidase_M56"/>
    <property type="match status" value="1"/>
</dbReference>
<reference evidence="12 13" key="1">
    <citation type="submission" date="2018-05" db="EMBL/GenBank/DDBJ databases">
        <title>Genomic Encyclopedia of Archaeal and Bacterial Type Strains, Phase II (KMG-II): from individual species to whole genera.</title>
        <authorList>
            <person name="Goeker M."/>
        </authorList>
    </citation>
    <scope>NUCLEOTIDE SEQUENCE [LARGE SCALE GENOMIC DNA]</scope>
    <source>
        <strain evidence="12 13">DSM 22214</strain>
    </source>
</reference>
<feature type="transmembrane region" description="Helical" evidence="10">
    <location>
        <begin position="36"/>
        <end position="52"/>
    </location>
</feature>
<dbReference type="AlphaFoldDB" id="A0A316ECC9"/>
<dbReference type="PANTHER" id="PTHR33446:SF2">
    <property type="entry name" value="PROTEIN TONB"/>
    <property type="match status" value="1"/>
</dbReference>
<dbReference type="Gene3D" id="3.30.1150.10">
    <property type="match status" value="1"/>
</dbReference>
<evidence type="ECO:0000256" key="9">
    <source>
        <dbReference type="ARBA" id="ARBA00023136"/>
    </source>
</evidence>
<gene>
    <name evidence="12" type="ORF">LV89_00952</name>
</gene>
<sequence>MNWLNYLLQVNLYLILFYGFYRLLLRSETFFNLNRGYLVASAALAFFIPLMQSEWVRSWFVTEQVSQTIEVFYDPQIFYVAVKKQAHSLTLGDFMAVFYIIGILVGIARFSGNLVYLGKMMKLKTTQKDSKQAFSFFNMLFVSKELKQRSTIMKHEFVHIRQLHSADVMLFELIAIFNWFNPVVYFYKNSIKHIHEFIADEVASRNEASKADYAMLLFQEQFGVQAIPLTNNFFNSSLLKTRIKMLQQERSNQTALMKYGLIAPLFMVMIVVSSATLANKELKNIESKIDGITDSHLEEVTVRKSAREVLAEEGIDLSKALIISPALVDEVKTFQQSKQDTNKVFNAVEQQAEFPGGMEAFAKYLQDNLKYPEAAQKAKIQGKIYVQFVINTDGSGENFEVLKSTENESLDQEALRVLKSIPKWEAGKQSGKNVRSRFTIPINFQLSK</sequence>
<organism evidence="12 13">
    <name type="scientific">Arcicella aurantiaca</name>
    <dbReference type="NCBI Taxonomy" id="591202"/>
    <lineage>
        <taxon>Bacteria</taxon>
        <taxon>Pseudomonadati</taxon>
        <taxon>Bacteroidota</taxon>
        <taxon>Cytophagia</taxon>
        <taxon>Cytophagales</taxon>
        <taxon>Flectobacillaceae</taxon>
        <taxon>Arcicella</taxon>
    </lineage>
</organism>
<evidence type="ECO:0000259" key="11">
    <source>
        <dbReference type="PROSITE" id="PS52015"/>
    </source>
</evidence>
<evidence type="ECO:0000313" key="13">
    <source>
        <dbReference type="Proteomes" id="UP000245489"/>
    </source>
</evidence>
<evidence type="ECO:0000256" key="8">
    <source>
        <dbReference type="ARBA" id="ARBA00022989"/>
    </source>
</evidence>
<keyword evidence="7" id="KW-0653">Protein transport</keyword>
<dbReference type="PANTHER" id="PTHR33446">
    <property type="entry name" value="PROTEIN TONB-RELATED"/>
    <property type="match status" value="1"/>
</dbReference>
<dbReference type="InterPro" id="IPR037682">
    <property type="entry name" value="TonB_C"/>
</dbReference>
<evidence type="ECO:0000256" key="10">
    <source>
        <dbReference type="SAM" id="Phobius"/>
    </source>
</evidence>
<evidence type="ECO:0000256" key="6">
    <source>
        <dbReference type="ARBA" id="ARBA00022692"/>
    </source>
</evidence>
<dbReference type="SUPFAM" id="SSF74653">
    <property type="entry name" value="TolA/TonB C-terminal domain"/>
    <property type="match status" value="1"/>
</dbReference>
<keyword evidence="9 10" id="KW-0472">Membrane</keyword>
<comment type="subcellular location">
    <subcellularLocation>
        <location evidence="1">Cell inner membrane</location>
        <topology evidence="1">Single-pass membrane protein</topology>
        <orientation evidence="1">Periplasmic side</orientation>
    </subcellularLocation>
</comment>
<keyword evidence="3" id="KW-0813">Transport</keyword>
<dbReference type="GO" id="GO:0098797">
    <property type="term" value="C:plasma membrane protein complex"/>
    <property type="evidence" value="ECO:0007669"/>
    <property type="project" value="TreeGrafter"/>
</dbReference>
<dbReference type="Pfam" id="PF03544">
    <property type="entry name" value="TonB_C"/>
    <property type="match status" value="1"/>
</dbReference>
<keyword evidence="8 10" id="KW-1133">Transmembrane helix</keyword>
<dbReference type="RefSeq" id="WP_109741733.1">
    <property type="nucleotide sequence ID" value="NZ_QGGO01000004.1"/>
</dbReference>
<dbReference type="Proteomes" id="UP000245489">
    <property type="component" value="Unassembled WGS sequence"/>
</dbReference>
<keyword evidence="4" id="KW-1003">Cell membrane</keyword>
<dbReference type="GO" id="GO:0015031">
    <property type="term" value="P:protein transport"/>
    <property type="evidence" value="ECO:0007669"/>
    <property type="project" value="UniProtKB-KW"/>
</dbReference>
<protein>
    <submittedName>
        <fullName evidence="12">TonB family protein</fullName>
    </submittedName>
</protein>
<feature type="domain" description="TonB C-terminal" evidence="11">
    <location>
        <begin position="356"/>
        <end position="448"/>
    </location>
</feature>
<dbReference type="NCBIfam" id="TIGR01352">
    <property type="entry name" value="tonB_Cterm"/>
    <property type="match status" value="1"/>
</dbReference>
<dbReference type="InterPro" id="IPR006260">
    <property type="entry name" value="TonB/TolA_C"/>
</dbReference>
<feature type="transmembrane region" description="Helical" evidence="10">
    <location>
        <begin position="259"/>
        <end position="278"/>
    </location>
</feature>
<evidence type="ECO:0000256" key="2">
    <source>
        <dbReference type="ARBA" id="ARBA00006555"/>
    </source>
</evidence>
<feature type="transmembrane region" description="Helical" evidence="10">
    <location>
        <begin position="6"/>
        <end position="24"/>
    </location>
</feature>
<feature type="transmembrane region" description="Helical" evidence="10">
    <location>
        <begin position="96"/>
        <end position="118"/>
    </location>
</feature>
<evidence type="ECO:0000256" key="5">
    <source>
        <dbReference type="ARBA" id="ARBA00022519"/>
    </source>
</evidence>
<evidence type="ECO:0000256" key="1">
    <source>
        <dbReference type="ARBA" id="ARBA00004383"/>
    </source>
</evidence>
<evidence type="ECO:0000313" key="12">
    <source>
        <dbReference type="EMBL" id="PWK28174.1"/>
    </source>
</evidence>
<evidence type="ECO:0000256" key="4">
    <source>
        <dbReference type="ARBA" id="ARBA00022475"/>
    </source>
</evidence>
<dbReference type="InterPro" id="IPR051045">
    <property type="entry name" value="TonB-dependent_transducer"/>
</dbReference>
<name>A0A316ECC9_9BACT</name>
<dbReference type="OrthoDB" id="1522859at2"/>
<keyword evidence="6 10" id="KW-0812">Transmembrane</keyword>
<evidence type="ECO:0000256" key="3">
    <source>
        <dbReference type="ARBA" id="ARBA00022448"/>
    </source>
</evidence>
<comment type="caution">
    <text evidence="12">The sequence shown here is derived from an EMBL/GenBank/DDBJ whole genome shotgun (WGS) entry which is preliminary data.</text>
</comment>
<comment type="similarity">
    <text evidence="2">Belongs to the TonB family.</text>
</comment>
<dbReference type="InterPro" id="IPR008756">
    <property type="entry name" value="Peptidase_M56"/>
</dbReference>
<accession>A0A316ECC9</accession>
<proteinExistence type="inferred from homology"/>